<keyword evidence="1" id="KW-0472">Membrane</keyword>
<reference evidence="2 3" key="1">
    <citation type="submission" date="2018-02" db="EMBL/GenBank/DDBJ databases">
        <title>The genomes of Aspergillus section Nigri reveals drivers in fungal speciation.</title>
        <authorList>
            <consortium name="DOE Joint Genome Institute"/>
            <person name="Vesth T.C."/>
            <person name="Nybo J."/>
            <person name="Theobald S."/>
            <person name="Brandl J."/>
            <person name="Frisvad J.C."/>
            <person name="Nielsen K.F."/>
            <person name="Lyhne E.K."/>
            <person name="Kogle M.E."/>
            <person name="Kuo A."/>
            <person name="Riley R."/>
            <person name="Clum A."/>
            <person name="Nolan M."/>
            <person name="Lipzen A."/>
            <person name="Salamov A."/>
            <person name="Henrissat B."/>
            <person name="Wiebenga A."/>
            <person name="De vries R.P."/>
            <person name="Grigoriev I.V."/>
            <person name="Mortensen U.H."/>
            <person name="Andersen M.R."/>
            <person name="Baker S.E."/>
        </authorList>
    </citation>
    <scope>NUCLEOTIDE SEQUENCE [LARGE SCALE GENOMIC DNA]</scope>
    <source>
        <strain evidence="2 3">CBS 121057</strain>
    </source>
</reference>
<evidence type="ECO:0000256" key="1">
    <source>
        <dbReference type="SAM" id="Phobius"/>
    </source>
</evidence>
<protein>
    <submittedName>
        <fullName evidence="2">Uncharacterized protein</fullName>
    </submittedName>
</protein>
<sequence length="87" mass="9524">MFGVAASLPRIFFLYTFCIRVYIYSVPLWLVPLYLVDNACLVKLSLGNKRAVEAVPRVASPSPATGTLYVWGFFVFCGLIDLGSTGA</sequence>
<feature type="transmembrane region" description="Helical" evidence="1">
    <location>
        <begin position="68"/>
        <end position="86"/>
    </location>
</feature>
<name>A0A319F6E4_ASPSB</name>
<feature type="transmembrane region" description="Helical" evidence="1">
    <location>
        <begin position="12"/>
        <end position="35"/>
    </location>
</feature>
<keyword evidence="1" id="KW-1133">Transmembrane helix</keyword>
<organism evidence="2 3">
    <name type="scientific">Aspergillus sclerotiicarbonarius (strain CBS 121057 / IBT 28362)</name>
    <dbReference type="NCBI Taxonomy" id="1448318"/>
    <lineage>
        <taxon>Eukaryota</taxon>
        <taxon>Fungi</taxon>
        <taxon>Dikarya</taxon>
        <taxon>Ascomycota</taxon>
        <taxon>Pezizomycotina</taxon>
        <taxon>Eurotiomycetes</taxon>
        <taxon>Eurotiomycetidae</taxon>
        <taxon>Eurotiales</taxon>
        <taxon>Aspergillaceae</taxon>
        <taxon>Aspergillus</taxon>
        <taxon>Aspergillus subgen. Circumdati</taxon>
    </lineage>
</organism>
<dbReference type="EMBL" id="KZ826435">
    <property type="protein sequence ID" value="PYI00793.1"/>
    <property type="molecule type" value="Genomic_DNA"/>
</dbReference>
<accession>A0A319F6E4</accession>
<dbReference type="AlphaFoldDB" id="A0A319F6E4"/>
<gene>
    <name evidence="2" type="ORF">BO78DRAFT_34252</name>
</gene>
<evidence type="ECO:0000313" key="2">
    <source>
        <dbReference type="EMBL" id="PYI00793.1"/>
    </source>
</evidence>
<proteinExistence type="predicted"/>
<dbReference type="Proteomes" id="UP000248423">
    <property type="component" value="Unassembled WGS sequence"/>
</dbReference>
<evidence type="ECO:0000313" key="3">
    <source>
        <dbReference type="Proteomes" id="UP000248423"/>
    </source>
</evidence>
<keyword evidence="1" id="KW-0812">Transmembrane</keyword>
<keyword evidence="3" id="KW-1185">Reference proteome</keyword>
<dbReference type="VEuPathDB" id="FungiDB:BO78DRAFT_34252"/>